<proteinExistence type="predicted"/>
<organism evidence="1 2">
    <name type="scientific">Smittium culicis</name>
    <dbReference type="NCBI Taxonomy" id="133412"/>
    <lineage>
        <taxon>Eukaryota</taxon>
        <taxon>Fungi</taxon>
        <taxon>Fungi incertae sedis</taxon>
        <taxon>Zoopagomycota</taxon>
        <taxon>Kickxellomycotina</taxon>
        <taxon>Harpellomycetes</taxon>
        <taxon>Harpellales</taxon>
        <taxon>Legeriomycetaceae</taxon>
        <taxon>Smittium</taxon>
    </lineage>
</organism>
<dbReference type="EMBL" id="LSSM01007487">
    <property type="protein sequence ID" value="OMJ08086.1"/>
    <property type="molecule type" value="Genomic_DNA"/>
</dbReference>
<comment type="caution">
    <text evidence="1">The sequence shown here is derived from an EMBL/GenBank/DDBJ whole genome shotgun (WGS) entry which is preliminary data.</text>
</comment>
<reference evidence="2" key="1">
    <citation type="submission" date="2017-01" db="EMBL/GenBank/DDBJ databases">
        <authorList>
            <person name="Wang Y."/>
            <person name="White M."/>
            <person name="Kvist S."/>
            <person name="Moncalvo J.-M."/>
        </authorList>
    </citation>
    <scope>NUCLEOTIDE SEQUENCE [LARGE SCALE GENOMIC DNA]</scope>
    <source>
        <strain evidence="2">ID-206-W2</strain>
    </source>
</reference>
<dbReference type="AlphaFoldDB" id="A0A1R1X0B9"/>
<sequence length="92" mass="10265">MALSEISIASNILNDSNLTKRPPNAPIPNPRDIAPNIAAKAVVPPDSIIAQIFWSNYKIFNNYYRLTRTAMTYITHVKIPLEPLIMNSSNVV</sequence>
<evidence type="ECO:0000313" key="1">
    <source>
        <dbReference type="EMBL" id="OMJ08086.1"/>
    </source>
</evidence>
<dbReference type="Proteomes" id="UP000187429">
    <property type="component" value="Unassembled WGS sequence"/>
</dbReference>
<evidence type="ECO:0000313" key="2">
    <source>
        <dbReference type="Proteomes" id="UP000187429"/>
    </source>
</evidence>
<gene>
    <name evidence="1" type="ORF">AYI69_g11206</name>
</gene>
<name>A0A1R1X0B9_9FUNG</name>
<keyword evidence="2" id="KW-1185">Reference proteome</keyword>
<dbReference type="OrthoDB" id="5588333at2759"/>
<protein>
    <submittedName>
        <fullName evidence="1">Uncharacterized protein</fullName>
    </submittedName>
</protein>
<accession>A0A1R1X0B9</accession>